<proteinExistence type="predicted"/>
<protein>
    <submittedName>
        <fullName evidence="2">Uncharacterized protein</fullName>
    </submittedName>
</protein>
<keyword evidence="3" id="KW-1185">Reference proteome</keyword>
<dbReference type="InParanoid" id="A0A218Z5S5"/>
<accession>A0A218Z5S5</accession>
<sequence>MADAILRDTGPSEPPPRLRAGVRVVDRNPGFRVVHKDTGFPRLQGHRTSDLYEDPPCDPTALQRAPSPGFRLKQRSATPVGGGSTRTDRRLSATPDGDGLG</sequence>
<feature type="region of interest" description="Disordered" evidence="1">
    <location>
        <begin position="1"/>
        <end position="21"/>
    </location>
</feature>
<dbReference type="AlphaFoldDB" id="A0A218Z5S5"/>
<feature type="region of interest" description="Disordered" evidence="1">
    <location>
        <begin position="35"/>
        <end position="101"/>
    </location>
</feature>
<evidence type="ECO:0000313" key="2">
    <source>
        <dbReference type="EMBL" id="OWP02873.1"/>
    </source>
</evidence>
<evidence type="ECO:0000256" key="1">
    <source>
        <dbReference type="SAM" id="MobiDB-lite"/>
    </source>
</evidence>
<organism evidence="2 3">
    <name type="scientific">Diplocarpon coronariae</name>
    <dbReference type="NCBI Taxonomy" id="2795749"/>
    <lineage>
        <taxon>Eukaryota</taxon>
        <taxon>Fungi</taxon>
        <taxon>Dikarya</taxon>
        <taxon>Ascomycota</taxon>
        <taxon>Pezizomycotina</taxon>
        <taxon>Leotiomycetes</taxon>
        <taxon>Helotiales</taxon>
        <taxon>Drepanopezizaceae</taxon>
        <taxon>Diplocarpon</taxon>
    </lineage>
</organism>
<evidence type="ECO:0000313" key="3">
    <source>
        <dbReference type="Proteomes" id="UP000242519"/>
    </source>
</evidence>
<gene>
    <name evidence="2" type="ORF">B2J93_3453</name>
</gene>
<dbReference type="Proteomes" id="UP000242519">
    <property type="component" value="Unassembled WGS sequence"/>
</dbReference>
<comment type="caution">
    <text evidence="2">The sequence shown here is derived from an EMBL/GenBank/DDBJ whole genome shotgun (WGS) entry which is preliminary data.</text>
</comment>
<name>A0A218Z5S5_9HELO</name>
<dbReference type="EMBL" id="MZNU01000204">
    <property type="protein sequence ID" value="OWP02873.1"/>
    <property type="molecule type" value="Genomic_DNA"/>
</dbReference>
<reference evidence="2 3" key="1">
    <citation type="submission" date="2017-04" db="EMBL/GenBank/DDBJ databases">
        <title>Draft genome sequence of Marssonina coronaria NL1: causal agent of apple blotch.</title>
        <authorList>
            <person name="Cheng Q."/>
        </authorList>
    </citation>
    <scope>NUCLEOTIDE SEQUENCE [LARGE SCALE GENOMIC DNA]</scope>
    <source>
        <strain evidence="2 3">NL1</strain>
    </source>
</reference>